<evidence type="ECO:0000256" key="1">
    <source>
        <dbReference type="SAM" id="Phobius"/>
    </source>
</evidence>
<feature type="transmembrane region" description="Helical" evidence="1">
    <location>
        <begin position="186"/>
        <end position="208"/>
    </location>
</feature>
<dbReference type="Proteomes" id="UP000269923">
    <property type="component" value="Unassembled WGS sequence"/>
</dbReference>
<organism evidence="2 3">
    <name type="scientific">Conchiformibius steedae</name>
    <dbReference type="NCBI Taxonomy" id="153493"/>
    <lineage>
        <taxon>Bacteria</taxon>
        <taxon>Pseudomonadati</taxon>
        <taxon>Pseudomonadota</taxon>
        <taxon>Betaproteobacteria</taxon>
        <taxon>Neisseriales</taxon>
        <taxon>Neisseriaceae</taxon>
        <taxon>Conchiformibius</taxon>
    </lineage>
</organism>
<comment type="caution">
    <text evidence="2">The sequence shown here is derived from an EMBL/GenBank/DDBJ whole genome shotgun (WGS) entry which is preliminary data.</text>
</comment>
<name>A0A3P2A2D3_9NEIS</name>
<keyword evidence="1" id="KW-0472">Membrane</keyword>
<gene>
    <name evidence="2" type="ORF">EII21_08855</name>
</gene>
<keyword evidence="3" id="KW-1185">Reference proteome</keyword>
<keyword evidence="1" id="KW-0812">Transmembrane</keyword>
<feature type="transmembrane region" description="Helical" evidence="1">
    <location>
        <begin position="220"/>
        <end position="243"/>
    </location>
</feature>
<dbReference type="RefSeq" id="WP_124795721.1">
    <property type="nucleotide sequence ID" value="NZ_RQYC01000015.1"/>
</dbReference>
<proteinExistence type="predicted"/>
<accession>A0A3P2A2D3</accession>
<evidence type="ECO:0000313" key="3">
    <source>
        <dbReference type="Proteomes" id="UP000269923"/>
    </source>
</evidence>
<dbReference type="AlphaFoldDB" id="A0A3P2A2D3"/>
<dbReference type="EMBL" id="RQYC01000015">
    <property type="protein sequence ID" value="RRD89489.1"/>
    <property type="molecule type" value="Genomic_DNA"/>
</dbReference>
<feature type="transmembrane region" description="Helical" evidence="1">
    <location>
        <begin position="109"/>
        <end position="131"/>
    </location>
</feature>
<dbReference type="OrthoDB" id="8607376at2"/>
<evidence type="ECO:0000313" key="2">
    <source>
        <dbReference type="EMBL" id="RRD89489.1"/>
    </source>
</evidence>
<keyword evidence="1" id="KW-1133">Transmembrane helix</keyword>
<protein>
    <submittedName>
        <fullName evidence="2">Uncharacterized protein</fullName>
    </submittedName>
</protein>
<feature type="transmembrane region" description="Helical" evidence="1">
    <location>
        <begin position="40"/>
        <end position="60"/>
    </location>
</feature>
<feature type="transmembrane region" description="Helical" evidence="1">
    <location>
        <begin position="67"/>
        <end position="89"/>
    </location>
</feature>
<sequence length="250" mass="27952">MEEWSDDDGGAALLSEPAVCTVRNGAVWFAKAFQLFEQRWVGWSVLCTVMWLLQWGIWAAAQVKPALLLAVPFVMLMFAAGVMSAASAQEFDEEPPSIGHLFTVFNTDNYINALLLYILMLIGGLGIFYYLNIVFLGGNWLQLQMAAAFFAVCLSFLFFTPALVFLQGEGVMTAVLLSLKTAWRNIFPMLLMLGLQWAMMVFAGYGLLPFLTQITNTVYMGMVLLAVLTLGQLFMMLGCYAAYRDIWFED</sequence>
<reference evidence="2 3" key="1">
    <citation type="submission" date="2018-11" db="EMBL/GenBank/DDBJ databases">
        <title>Genomes From Bacteria Associated with the Canine Oral Cavity: a Test Case for Automated Genome-Based Taxonomic Assignment.</title>
        <authorList>
            <person name="Coil D.A."/>
            <person name="Jospin G."/>
            <person name="Darling A.E."/>
            <person name="Wallis C."/>
            <person name="Davis I.J."/>
            <person name="Harris S."/>
            <person name="Eisen J.A."/>
            <person name="Holcombe L.J."/>
            <person name="O'Flynn C."/>
        </authorList>
    </citation>
    <scope>NUCLEOTIDE SEQUENCE [LARGE SCALE GENOMIC DNA]</scope>
    <source>
        <strain evidence="2 3">COT-280</strain>
    </source>
</reference>
<feature type="transmembrane region" description="Helical" evidence="1">
    <location>
        <begin position="143"/>
        <end position="166"/>
    </location>
</feature>